<evidence type="ECO:0000256" key="1">
    <source>
        <dbReference type="PIRSR" id="PIRSR000390-1"/>
    </source>
</evidence>
<dbReference type="HOGENOM" id="CLU_033332_0_3_3"/>
<evidence type="ECO:0000256" key="3">
    <source>
        <dbReference type="RuleBase" id="RU004508"/>
    </source>
</evidence>
<reference evidence="4" key="1">
    <citation type="submission" date="2012-04" db="EMBL/GenBank/DDBJ databases">
        <title>Finished genome of Dactylococcopsis salina PCC 8305.</title>
        <authorList>
            <consortium name="US DOE Joint Genome Institute"/>
            <person name="Gugger M."/>
            <person name="Coursin T."/>
            <person name="Rippka R."/>
            <person name="Tandeau De Marsac N."/>
            <person name="Huntemann M."/>
            <person name="Wei C.-L."/>
            <person name="Han J."/>
            <person name="Detter J.C."/>
            <person name="Han C."/>
            <person name="Tapia R."/>
            <person name="Daligault H."/>
            <person name="Chen A."/>
            <person name="Krypides N."/>
            <person name="Mavromatis K."/>
            <person name="Markowitz V."/>
            <person name="Szeto E."/>
            <person name="Ivanova N."/>
            <person name="Ovchinnikova G."/>
            <person name="Pagani I."/>
            <person name="Pati A."/>
            <person name="Goodwin L."/>
            <person name="Peters L."/>
            <person name="Pitluck S."/>
            <person name="Woyke T."/>
            <person name="Kerfeld C."/>
        </authorList>
    </citation>
    <scope>NUCLEOTIDE SEQUENCE [LARGE SCALE GENOMIC DNA]</scope>
    <source>
        <strain evidence="4">PCC 8305</strain>
    </source>
</reference>
<dbReference type="InterPro" id="IPR015422">
    <property type="entry name" value="PyrdxlP-dep_Trfase_small"/>
</dbReference>
<dbReference type="PATRIC" id="fig|13035.3.peg.2489"/>
<proteinExistence type="inferred from homology"/>
<sequence>MTSFIPYGKQEISEADIAAVIDVLKSDRITQGPAIERFEQAVADYCGVKYAVAVSSATAGLHIACLALELGANDLLWTSPNTFVASANAGRYCGASVDFVDTDPKTYNLSPEALEAKLMAAEKQGKLPSVVMPVHLTGQSAVMAAIAPLAEKYGFRVIEDASHAIGAQYQGKPVGCCEYSDMAVFSFHPVKIITTGEGGMVVTNQDELYQKLIRLRTHGITRDPNLMTESSHGGWYYQQLELGLNYRITDIQAALGASQMQRLEKFVDRRRSLAQRYNEQLQDLPLTLPDQHPETNSSWHLYVIRLQLDQIQKTHQQVFNELREAQIGVNLHYIPVHTQPYYQQFGFQWGDFPEAEQYYREAISIPLYYGLTEADQDRVIQKLREILK</sequence>
<dbReference type="RefSeq" id="WP_015229808.1">
    <property type="nucleotide sequence ID" value="NC_019780.1"/>
</dbReference>
<evidence type="ECO:0000313" key="4">
    <source>
        <dbReference type="EMBL" id="AFZ50815.1"/>
    </source>
</evidence>
<dbReference type="KEGG" id="dsl:Dacsa_2193"/>
<gene>
    <name evidence="4" type="ORF">Dacsa_2193</name>
</gene>
<evidence type="ECO:0000256" key="2">
    <source>
        <dbReference type="PIRSR" id="PIRSR000390-2"/>
    </source>
</evidence>
<dbReference type="PANTHER" id="PTHR30244:SF34">
    <property type="entry name" value="DTDP-4-AMINO-4,6-DIDEOXYGALACTOSE TRANSAMINASE"/>
    <property type="match status" value="1"/>
</dbReference>
<dbReference type="SUPFAM" id="SSF53383">
    <property type="entry name" value="PLP-dependent transferases"/>
    <property type="match status" value="1"/>
</dbReference>
<organism evidence="4 5">
    <name type="scientific">Dactylococcopsis salina (strain PCC 8305)</name>
    <name type="common">Myxobactron salinum</name>
    <dbReference type="NCBI Taxonomy" id="13035"/>
    <lineage>
        <taxon>Bacteria</taxon>
        <taxon>Bacillati</taxon>
        <taxon>Cyanobacteriota</taxon>
        <taxon>Cyanophyceae</taxon>
        <taxon>Nodosilineales</taxon>
        <taxon>Cymatolegaceae</taxon>
        <taxon>Dactylococcopsis</taxon>
    </lineage>
</organism>
<dbReference type="EMBL" id="CP003944">
    <property type="protein sequence ID" value="AFZ50815.1"/>
    <property type="molecule type" value="Genomic_DNA"/>
</dbReference>
<dbReference type="InterPro" id="IPR015424">
    <property type="entry name" value="PyrdxlP-dep_Trfase"/>
</dbReference>
<dbReference type="PIRSF" id="PIRSF000390">
    <property type="entry name" value="PLP_StrS"/>
    <property type="match status" value="1"/>
</dbReference>
<name>K9YWW9_DACS8</name>
<dbReference type="Proteomes" id="UP000010482">
    <property type="component" value="Chromosome"/>
</dbReference>
<keyword evidence="2 3" id="KW-0663">Pyridoxal phosphate</keyword>
<feature type="active site" description="Proton acceptor" evidence="1">
    <location>
        <position position="191"/>
    </location>
</feature>
<dbReference type="eggNOG" id="COG0399">
    <property type="taxonomic scope" value="Bacteria"/>
</dbReference>
<dbReference type="GO" id="GO:0008483">
    <property type="term" value="F:transaminase activity"/>
    <property type="evidence" value="ECO:0007669"/>
    <property type="project" value="UniProtKB-KW"/>
</dbReference>
<evidence type="ECO:0000313" key="5">
    <source>
        <dbReference type="Proteomes" id="UP000010482"/>
    </source>
</evidence>
<dbReference type="InterPro" id="IPR015421">
    <property type="entry name" value="PyrdxlP-dep_Trfase_major"/>
</dbReference>
<dbReference type="Pfam" id="PF01041">
    <property type="entry name" value="DegT_DnrJ_EryC1"/>
    <property type="match status" value="1"/>
</dbReference>
<feature type="modified residue" description="N6-(pyridoxal phosphate)lysine" evidence="2">
    <location>
        <position position="191"/>
    </location>
</feature>
<dbReference type="Gene3D" id="3.40.640.10">
    <property type="entry name" value="Type I PLP-dependent aspartate aminotransferase-like (Major domain)"/>
    <property type="match status" value="1"/>
</dbReference>
<dbReference type="CDD" id="cd00616">
    <property type="entry name" value="AHBA_syn"/>
    <property type="match status" value="1"/>
</dbReference>
<dbReference type="InterPro" id="IPR020026">
    <property type="entry name" value="PseC"/>
</dbReference>
<dbReference type="GO" id="GO:0000271">
    <property type="term" value="P:polysaccharide biosynthetic process"/>
    <property type="evidence" value="ECO:0007669"/>
    <property type="project" value="TreeGrafter"/>
</dbReference>
<dbReference type="GO" id="GO:0030170">
    <property type="term" value="F:pyridoxal phosphate binding"/>
    <property type="evidence" value="ECO:0007669"/>
    <property type="project" value="TreeGrafter"/>
</dbReference>
<dbReference type="OrthoDB" id="9810913at2"/>
<accession>K9YWW9</accession>
<dbReference type="Gene3D" id="3.90.1150.10">
    <property type="entry name" value="Aspartate Aminotransferase, domain 1"/>
    <property type="match status" value="1"/>
</dbReference>
<dbReference type="InterPro" id="IPR000653">
    <property type="entry name" value="DegT/StrS_aminotransferase"/>
</dbReference>
<dbReference type="AlphaFoldDB" id="K9YWW9"/>
<protein>
    <submittedName>
        <fullName evidence="4">UDP-4-keto-6-deoxy-N-acetylglucosamine 4-aminotransferase</fullName>
    </submittedName>
</protein>
<dbReference type="STRING" id="13035.Dacsa_2193"/>
<comment type="similarity">
    <text evidence="3">Belongs to the DegT/DnrJ/EryC1 family.</text>
</comment>
<dbReference type="NCBIfam" id="TIGR03588">
    <property type="entry name" value="PseC"/>
    <property type="match status" value="1"/>
</dbReference>
<dbReference type="PANTHER" id="PTHR30244">
    <property type="entry name" value="TRANSAMINASE"/>
    <property type="match status" value="1"/>
</dbReference>
<keyword evidence="5" id="KW-1185">Reference proteome</keyword>